<feature type="transmembrane region" description="Helical" evidence="7">
    <location>
        <begin position="77"/>
        <end position="97"/>
    </location>
</feature>
<proteinExistence type="predicted"/>
<evidence type="ECO:0000313" key="9">
    <source>
        <dbReference type="EMBL" id="MDU0327693.1"/>
    </source>
</evidence>
<keyword evidence="10" id="KW-1185">Reference proteome</keyword>
<dbReference type="InterPro" id="IPR000326">
    <property type="entry name" value="PAP2/HPO"/>
</dbReference>
<evidence type="ECO:0000256" key="2">
    <source>
        <dbReference type="ARBA" id="ARBA00022475"/>
    </source>
</evidence>
<dbReference type="Gene3D" id="1.20.144.10">
    <property type="entry name" value="Phosphatidic acid phosphatase type 2/haloperoxidase"/>
    <property type="match status" value="1"/>
</dbReference>
<comment type="subcellular location">
    <subcellularLocation>
        <location evidence="1">Cell membrane</location>
        <topology evidence="1">Multi-pass membrane protein</topology>
    </subcellularLocation>
</comment>
<dbReference type="SUPFAM" id="SSF48317">
    <property type="entry name" value="Acid phosphatase/Vanadium-dependent haloperoxidase"/>
    <property type="match status" value="1"/>
</dbReference>
<keyword evidence="2" id="KW-1003">Cell membrane</keyword>
<organism evidence="9 10">
    <name type="scientific">Microbacterium algihabitans</name>
    <dbReference type="NCBI Taxonomy" id="3075992"/>
    <lineage>
        <taxon>Bacteria</taxon>
        <taxon>Bacillati</taxon>
        <taxon>Actinomycetota</taxon>
        <taxon>Actinomycetes</taxon>
        <taxon>Micrococcales</taxon>
        <taxon>Microbacteriaceae</taxon>
        <taxon>Microbacterium</taxon>
    </lineage>
</organism>
<feature type="transmembrane region" description="Helical" evidence="7">
    <location>
        <begin position="151"/>
        <end position="169"/>
    </location>
</feature>
<evidence type="ECO:0000256" key="7">
    <source>
        <dbReference type="SAM" id="Phobius"/>
    </source>
</evidence>
<keyword evidence="6 7" id="KW-0472">Membrane</keyword>
<feature type="transmembrane region" description="Helical" evidence="7">
    <location>
        <begin position="202"/>
        <end position="225"/>
    </location>
</feature>
<feature type="transmembrane region" description="Helical" evidence="7">
    <location>
        <begin position="104"/>
        <end position="125"/>
    </location>
</feature>
<sequence length="236" mass="24392">MTTSVVPGASSAAASNPFLAPAAHPRRLVLTAVATVLVLVAVGFLLRLVPLDVGLSRVVHRSHLGALGAIAEGFYRAVKPVSAAGIMVVATAVVGFATRRWQAALAFVGTIALTWGSAEAIKLVVERPRPGLSEQVVNAVGTTADPSFPSGHVAFVAAFAAALICVSWATRWRALAIGVGVVLVAAMMLSVVYIGVHYVGDAVASVIWVAGIFPAVRALLAFVVARAQEVVDARRR</sequence>
<feature type="transmembrane region" description="Helical" evidence="7">
    <location>
        <begin position="176"/>
        <end position="196"/>
    </location>
</feature>
<accession>A0ABU3RXU8</accession>
<feature type="transmembrane region" description="Helical" evidence="7">
    <location>
        <begin position="28"/>
        <end position="49"/>
    </location>
</feature>
<dbReference type="RefSeq" id="WP_144832993.1">
    <property type="nucleotide sequence ID" value="NZ_JAWDIU010000004.1"/>
</dbReference>
<dbReference type="Pfam" id="PF01569">
    <property type="entry name" value="PAP2"/>
    <property type="match status" value="1"/>
</dbReference>
<dbReference type="PANTHER" id="PTHR14969:SF62">
    <property type="entry name" value="DECAPRENYLPHOSPHORYL-5-PHOSPHORIBOSE PHOSPHATASE RV3807C-RELATED"/>
    <property type="match status" value="1"/>
</dbReference>
<comment type="caution">
    <text evidence="9">The sequence shown here is derived from an EMBL/GenBank/DDBJ whole genome shotgun (WGS) entry which is preliminary data.</text>
</comment>
<evidence type="ECO:0000256" key="5">
    <source>
        <dbReference type="ARBA" id="ARBA00022989"/>
    </source>
</evidence>
<protein>
    <submittedName>
        <fullName evidence="9">Phosphatase PAP2 family protein</fullName>
    </submittedName>
</protein>
<keyword evidence="3 7" id="KW-0812">Transmembrane</keyword>
<keyword evidence="4" id="KW-0378">Hydrolase</keyword>
<dbReference type="PANTHER" id="PTHR14969">
    <property type="entry name" value="SPHINGOSINE-1-PHOSPHATE PHOSPHOHYDROLASE"/>
    <property type="match status" value="1"/>
</dbReference>
<evidence type="ECO:0000256" key="1">
    <source>
        <dbReference type="ARBA" id="ARBA00004651"/>
    </source>
</evidence>
<evidence type="ECO:0000256" key="6">
    <source>
        <dbReference type="ARBA" id="ARBA00023136"/>
    </source>
</evidence>
<dbReference type="SMART" id="SM00014">
    <property type="entry name" value="acidPPc"/>
    <property type="match status" value="1"/>
</dbReference>
<reference evidence="9 10" key="1">
    <citation type="submission" date="2023-09" db="EMBL/GenBank/DDBJ databases">
        <title>Microbacterium fusihabitans sp. nov., Microbacterium phycihabitans sp. nov., and Microbacterium cervinum sp. nov., isolated from dried seaweeds of beach.</title>
        <authorList>
            <person name="Lee S.D."/>
        </authorList>
    </citation>
    <scope>NUCLEOTIDE SEQUENCE [LARGE SCALE GENOMIC DNA]</scope>
    <source>
        <strain evidence="9 10">KSW2-21</strain>
    </source>
</reference>
<evidence type="ECO:0000256" key="3">
    <source>
        <dbReference type="ARBA" id="ARBA00022692"/>
    </source>
</evidence>
<evidence type="ECO:0000313" key="10">
    <source>
        <dbReference type="Proteomes" id="UP001256673"/>
    </source>
</evidence>
<dbReference type="EMBL" id="JAWDIU010000004">
    <property type="protein sequence ID" value="MDU0327693.1"/>
    <property type="molecule type" value="Genomic_DNA"/>
</dbReference>
<evidence type="ECO:0000256" key="4">
    <source>
        <dbReference type="ARBA" id="ARBA00022801"/>
    </source>
</evidence>
<dbReference type="Proteomes" id="UP001256673">
    <property type="component" value="Unassembled WGS sequence"/>
</dbReference>
<keyword evidence="5 7" id="KW-1133">Transmembrane helix</keyword>
<name>A0ABU3RXU8_9MICO</name>
<dbReference type="InterPro" id="IPR036938">
    <property type="entry name" value="PAP2/HPO_sf"/>
</dbReference>
<gene>
    <name evidence="9" type="ORF">RWH43_13085</name>
</gene>
<evidence type="ECO:0000259" key="8">
    <source>
        <dbReference type="SMART" id="SM00014"/>
    </source>
</evidence>
<feature type="domain" description="Phosphatidic acid phosphatase type 2/haloperoxidase" evidence="8">
    <location>
        <begin position="103"/>
        <end position="217"/>
    </location>
</feature>